<evidence type="ECO:0000256" key="1">
    <source>
        <dbReference type="SAM" id="MobiDB-lite"/>
    </source>
</evidence>
<protein>
    <submittedName>
        <fullName evidence="2">Uncharacterized protein</fullName>
    </submittedName>
</protein>
<dbReference type="EMBL" id="JAPDRN010000114">
    <property type="protein sequence ID" value="KAJ9621423.1"/>
    <property type="molecule type" value="Genomic_DNA"/>
</dbReference>
<reference evidence="2" key="1">
    <citation type="submission" date="2022-10" db="EMBL/GenBank/DDBJ databases">
        <title>Culturing micro-colonial fungi from biological soil crusts in the Mojave desert and describing Neophaeococcomyces mojavensis, and introducing the new genera and species Taxawa tesnikishii.</title>
        <authorList>
            <person name="Kurbessoian T."/>
            <person name="Stajich J.E."/>
        </authorList>
    </citation>
    <scope>NUCLEOTIDE SEQUENCE</scope>
    <source>
        <strain evidence="2">TK_35</strain>
    </source>
</reference>
<proteinExistence type="predicted"/>
<evidence type="ECO:0000313" key="2">
    <source>
        <dbReference type="EMBL" id="KAJ9621423.1"/>
    </source>
</evidence>
<name>A0AA38XTH5_9EURO</name>
<sequence length="272" mass="29972">MSASEHLHLNTQRDPANAEEACEPNADPNAFVTTLRRIGTGAAADGQPWPERHQLPGRCLALADADCALAGLRVVQEVLLAGERSRQNSGAKEYLGDRVMEGLMMACVALTAQVTERLQPGWACPSVARLRAVDTLSRPSRLVVHPLSVELPMRLVIYGVVLLTLLYAAVVNRNLPRIGLSLWILRKVLHAEFAVMREDAVRLVRGGVVRGALHPGERYFEVICDGKPVMLVDNSLEQLVIVLYADRWIDVPCVMPLMSHWSGRILADRARP</sequence>
<dbReference type="AlphaFoldDB" id="A0AA38XTH5"/>
<gene>
    <name evidence="2" type="ORF">H2204_011858</name>
</gene>
<comment type="caution">
    <text evidence="2">The sequence shown here is derived from an EMBL/GenBank/DDBJ whole genome shotgun (WGS) entry which is preliminary data.</text>
</comment>
<feature type="compositionally biased region" description="Low complexity" evidence="1">
    <location>
        <begin position="14"/>
        <end position="24"/>
    </location>
</feature>
<accession>A0AA38XTH5</accession>
<feature type="region of interest" description="Disordered" evidence="1">
    <location>
        <begin position="1"/>
        <end position="24"/>
    </location>
</feature>
<organism evidence="2">
    <name type="scientific">Knufia peltigerae</name>
    <dbReference type="NCBI Taxonomy" id="1002370"/>
    <lineage>
        <taxon>Eukaryota</taxon>
        <taxon>Fungi</taxon>
        <taxon>Dikarya</taxon>
        <taxon>Ascomycota</taxon>
        <taxon>Pezizomycotina</taxon>
        <taxon>Eurotiomycetes</taxon>
        <taxon>Chaetothyriomycetidae</taxon>
        <taxon>Chaetothyriales</taxon>
        <taxon>Trichomeriaceae</taxon>
        <taxon>Knufia</taxon>
    </lineage>
</organism>